<dbReference type="AlphaFoldDB" id="A0A099D8A0"/>
<name>A0A099D8A0_9ACTN</name>
<dbReference type="GO" id="GO:0032259">
    <property type="term" value="P:methylation"/>
    <property type="evidence" value="ECO:0007669"/>
    <property type="project" value="UniProtKB-KW"/>
</dbReference>
<dbReference type="Gene3D" id="3.30.950.10">
    <property type="entry name" value="Methyltransferase, Cobalt-precorrin-4 Transmethylase, Domain 2"/>
    <property type="match status" value="1"/>
</dbReference>
<proteinExistence type="predicted"/>
<evidence type="ECO:0000313" key="8">
    <source>
        <dbReference type="EMBL" id="KGI81610.1"/>
    </source>
</evidence>
<dbReference type="Proteomes" id="UP000215043">
    <property type="component" value="Chromosome"/>
</dbReference>
<evidence type="ECO:0000256" key="3">
    <source>
        <dbReference type="ARBA" id="ARBA00022603"/>
    </source>
</evidence>
<gene>
    <name evidence="7" type="primary">cbiE</name>
    <name evidence="7" type="ORF">CDG81_07490</name>
    <name evidence="8" type="ORF">IL38_09215</name>
</gene>
<dbReference type="InterPro" id="IPR029063">
    <property type="entry name" value="SAM-dependent_MTases_sf"/>
</dbReference>
<reference evidence="7 10" key="2">
    <citation type="submission" date="2017-08" db="EMBL/GenBank/DDBJ databases">
        <title>The complete genome sequence of moderately halophilic actinomycete Actinopolyspora erythraea YIM 90600, the producer of novel erythromycin, novel actinopolysporins A-C and tubercidin.</title>
        <authorList>
            <person name="Yin M."/>
            <person name="Tang S."/>
        </authorList>
    </citation>
    <scope>NUCLEOTIDE SEQUENCE [LARGE SCALE GENOMIC DNA]</scope>
    <source>
        <strain evidence="7 10">YIM 90600</strain>
    </source>
</reference>
<evidence type="ECO:0000256" key="2">
    <source>
        <dbReference type="ARBA" id="ARBA00022573"/>
    </source>
</evidence>
<dbReference type="Gene3D" id="3.40.50.150">
    <property type="entry name" value="Vaccinia Virus protein VP39"/>
    <property type="match status" value="1"/>
</dbReference>
<dbReference type="eggNOG" id="COG2242">
    <property type="taxonomic scope" value="Bacteria"/>
</dbReference>
<dbReference type="RefSeq" id="WP_043572694.1">
    <property type="nucleotide sequence ID" value="NZ_CP022752.1"/>
</dbReference>
<dbReference type="Pfam" id="PF00590">
    <property type="entry name" value="TP_methylase"/>
    <property type="match status" value="1"/>
</dbReference>
<sequence length="402" mass="41567">MAVTVIGIDGGPLPEGATEVLNSAALVVGAPPHLRAHAPEGARTVELGSFGPALNALSALTASETGVVLASGDPGYFGAVRALRDKGVRCSVMPALSSVQRLLARMGRSWEDTSVVSARIGGLHRALNVCRARSAVVVLTGGGIGPAQLASGLRGWRRTMIVGENLGGEHERVTTVAPEEAAERSWFEPNIVCCVDDPDAVPGRNWHSGGEPTPPARWALPEEEFSHREGTITSAEVRALALARLRPRPGTLVWDVGAGSGSVAVECAGMGAACVAVESDEAQVARLVFNAAVHGVDVRVEEGAAPAVLRGLAKPDSVFVGVDDAEVLTACAHVGATRVVLVLSALDRIGASRDVLRNAGYRVEGVQLSANRMLTSDEEGPRLSAGEPVVLLSAELPAAENE</sequence>
<protein>
    <submittedName>
        <fullName evidence="7 8">Precorrin-6Y C5,15-methyltransferase</fullName>
    </submittedName>
</protein>
<comment type="pathway">
    <text evidence="1">Cofactor biosynthesis; adenosylcobalamin biosynthesis.</text>
</comment>
<dbReference type="HOGENOM" id="CLU_031955_1_0_11"/>
<evidence type="ECO:0000313" key="9">
    <source>
        <dbReference type="Proteomes" id="UP000029737"/>
    </source>
</evidence>
<dbReference type="NCBIfam" id="TIGR02467">
    <property type="entry name" value="CbiE"/>
    <property type="match status" value="1"/>
</dbReference>
<evidence type="ECO:0000256" key="4">
    <source>
        <dbReference type="ARBA" id="ARBA00022679"/>
    </source>
</evidence>
<keyword evidence="5" id="KW-0949">S-adenosyl-L-methionine</keyword>
<dbReference type="SUPFAM" id="SSF53335">
    <property type="entry name" value="S-adenosyl-L-methionine-dependent methyltransferases"/>
    <property type="match status" value="1"/>
</dbReference>
<feature type="domain" description="Tetrapyrrole methylase" evidence="6">
    <location>
        <begin position="13"/>
        <end position="176"/>
    </location>
</feature>
<dbReference type="OrthoDB" id="9787825at2"/>
<organism evidence="7 10">
    <name type="scientific">Actinopolyspora erythraea</name>
    <dbReference type="NCBI Taxonomy" id="414996"/>
    <lineage>
        <taxon>Bacteria</taxon>
        <taxon>Bacillati</taxon>
        <taxon>Actinomycetota</taxon>
        <taxon>Actinomycetes</taxon>
        <taxon>Actinopolysporales</taxon>
        <taxon>Actinopolysporaceae</taxon>
        <taxon>Actinopolyspora</taxon>
    </lineage>
</organism>
<dbReference type="InterPro" id="IPR000878">
    <property type="entry name" value="4pyrrol_Mease"/>
</dbReference>
<dbReference type="Proteomes" id="UP000029737">
    <property type="component" value="Unassembled WGS sequence"/>
</dbReference>
<dbReference type="InterPro" id="IPR012818">
    <property type="entry name" value="CbiE"/>
</dbReference>
<dbReference type="GO" id="GO:0009236">
    <property type="term" value="P:cobalamin biosynthetic process"/>
    <property type="evidence" value="ECO:0007669"/>
    <property type="project" value="UniProtKB-UniPathway"/>
</dbReference>
<dbReference type="UniPathway" id="UPA00148"/>
<dbReference type="SUPFAM" id="SSF53790">
    <property type="entry name" value="Tetrapyrrole methylase"/>
    <property type="match status" value="1"/>
</dbReference>
<evidence type="ECO:0000313" key="10">
    <source>
        <dbReference type="Proteomes" id="UP000215043"/>
    </source>
</evidence>
<dbReference type="InterPro" id="IPR050714">
    <property type="entry name" value="Cobalamin_biosynth_MTase"/>
</dbReference>
<reference evidence="8 9" key="1">
    <citation type="journal article" date="2014" name="PLoS ONE">
        <title>Identification and Characterization of a New Erythromycin Biosynthetic Gene Cluster in Actinopolyspora erythraea YIM90600, a Novel Erythronolide-Producing Halophilic Actinomycete Isolated from Salt Field.</title>
        <authorList>
            <person name="Chen D."/>
            <person name="Feng J."/>
            <person name="Huang L."/>
            <person name="Zhang Q."/>
            <person name="Wu J."/>
            <person name="Zhu X."/>
            <person name="Duan Y."/>
            <person name="Xu Z."/>
        </authorList>
    </citation>
    <scope>NUCLEOTIDE SEQUENCE [LARGE SCALE GENOMIC DNA]</scope>
    <source>
        <strain evidence="8 9">YIM90600</strain>
    </source>
</reference>
<accession>A0A099D8A0</accession>
<evidence type="ECO:0000256" key="5">
    <source>
        <dbReference type="ARBA" id="ARBA00022691"/>
    </source>
</evidence>
<dbReference type="InterPro" id="IPR035996">
    <property type="entry name" value="4pyrrol_Methylase_sf"/>
</dbReference>
<keyword evidence="3 7" id="KW-0489">Methyltransferase</keyword>
<dbReference type="EMBL" id="JPMV01000016">
    <property type="protein sequence ID" value="KGI81610.1"/>
    <property type="molecule type" value="Genomic_DNA"/>
</dbReference>
<keyword evidence="9" id="KW-1185">Reference proteome</keyword>
<keyword evidence="4 7" id="KW-0808">Transferase</keyword>
<dbReference type="EMBL" id="CP022752">
    <property type="protein sequence ID" value="ASU80923.1"/>
    <property type="molecule type" value="Genomic_DNA"/>
</dbReference>
<dbReference type="PANTHER" id="PTHR43182:SF1">
    <property type="entry name" value="COBALT-PRECORRIN-7 C(5)-METHYLTRANSFERASE"/>
    <property type="match status" value="1"/>
</dbReference>
<dbReference type="KEGG" id="aey:CDG81_07490"/>
<keyword evidence="2" id="KW-0169">Cobalamin biosynthesis</keyword>
<dbReference type="InterPro" id="IPR014776">
    <property type="entry name" value="4pyrrole_Mease_sub2"/>
</dbReference>
<evidence type="ECO:0000313" key="7">
    <source>
        <dbReference type="EMBL" id="ASU80923.1"/>
    </source>
</evidence>
<evidence type="ECO:0000259" key="6">
    <source>
        <dbReference type="Pfam" id="PF00590"/>
    </source>
</evidence>
<dbReference type="CDD" id="cd11644">
    <property type="entry name" value="Precorrin-6Y-MT"/>
    <property type="match status" value="1"/>
</dbReference>
<evidence type="ECO:0000256" key="1">
    <source>
        <dbReference type="ARBA" id="ARBA00004953"/>
    </source>
</evidence>
<dbReference type="GO" id="GO:0008276">
    <property type="term" value="F:protein methyltransferase activity"/>
    <property type="evidence" value="ECO:0007669"/>
    <property type="project" value="InterPro"/>
</dbReference>
<dbReference type="PANTHER" id="PTHR43182">
    <property type="entry name" value="COBALT-PRECORRIN-6B C(15)-METHYLTRANSFERASE (DECARBOXYLATING)"/>
    <property type="match status" value="1"/>
</dbReference>
<dbReference type="eggNOG" id="COG2241">
    <property type="taxonomic scope" value="Bacteria"/>
</dbReference>